<gene>
    <name evidence="1" type="ORF">H8S64_05730</name>
</gene>
<name>A0ABR7CY62_9BACT</name>
<comment type="caution">
    <text evidence="1">The sequence shown here is derived from an EMBL/GenBank/DDBJ whole genome shotgun (WGS) entry which is preliminary data.</text>
</comment>
<evidence type="ECO:0000313" key="1">
    <source>
        <dbReference type="EMBL" id="MBC5620593.1"/>
    </source>
</evidence>
<dbReference type="EMBL" id="JACOOH010000002">
    <property type="protein sequence ID" value="MBC5620593.1"/>
    <property type="molecule type" value="Genomic_DNA"/>
</dbReference>
<keyword evidence="2" id="KW-1185">Reference proteome</keyword>
<protein>
    <recommendedName>
        <fullName evidence="3">HTH rpiR-type domain-containing protein</fullName>
    </recommendedName>
</protein>
<accession>A0ABR7CY62</accession>
<sequence length="136" mass="15421">MKNYSEQEEYSGVPKGCWGRVLRYLMIPFKVFRKRRDVTGQGEKQSCRGEADKCVNTRSSLSRTDMEGYCEKVVAYLQESEIYKEPDISVAYVAKATGISSIIISQSINTLLGKNFFNLINGCCWTGVRINIPSNR</sequence>
<reference evidence="1 2" key="1">
    <citation type="submission" date="2020-08" db="EMBL/GenBank/DDBJ databases">
        <title>Genome public.</title>
        <authorList>
            <person name="Liu C."/>
            <person name="Sun Q."/>
        </authorList>
    </citation>
    <scope>NUCLEOTIDE SEQUENCE [LARGE SCALE GENOMIC DNA]</scope>
    <source>
        <strain evidence="1 2">NSJ-56</strain>
    </source>
</reference>
<evidence type="ECO:0000313" key="2">
    <source>
        <dbReference type="Proteomes" id="UP000646484"/>
    </source>
</evidence>
<proteinExistence type="predicted"/>
<organism evidence="1 2">
    <name type="scientific">Butyricimonas hominis</name>
    <dbReference type="NCBI Taxonomy" id="2763032"/>
    <lineage>
        <taxon>Bacteria</taxon>
        <taxon>Pseudomonadati</taxon>
        <taxon>Bacteroidota</taxon>
        <taxon>Bacteroidia</taxon>
        <taxon>Bacteroidales</taxon>
        <taxon>Odoribacteraceae</taxon>
        <taxon>Butyricimonas</taxon>
    </lineage>
</organism>
<dbReference type="RefSeq" id="WP_186975316.1">
    <property type="nucleotide sequence ID" value="NZ_JACOOH010000002.1"/>
</dbReference>
<dbReference type="Proteomes" id="UP000646484">
    <property type="component" value="Unassembled WGS sequence"/>
</dbReference>
<evidence type="ECO:0008006" key="3">
    <source>
        <dbReference type="Google" id="ProtNLM"/>
    </source>
</evidence>